<dbReference type="InterPro" id="IPR050766">
    <property type="entry name" value="Bact_Lucif_Oxidored"/>
</dbReference>
<name>A0ABV3PBC6_9ACTN</name>
<dbReference type="RefSeq" id="WP_367640080.1">
    <property type="nucleotide sequence ID" value="NZ_JBFNQN010000014.1"/>
</dbReference>
<dbReference type="EC" id="1.-.-.-" evidence="3"/>
<dbReference type="InterPro" id="IPR011251">
    <property type="entry name" value="Luciferase-like_dom"/>
</dbReference>
<dbReference type="PANTHER" id="PTHR30137:SF6">
    <property type="entry name" value="LUCIFERASE-LIKE MONOOXYGENASE"/>
    <property type="match status" value="1"/>
</dbReference>
<evidence type="ECO:0000259" key="2">
    <source>
        <dbReference type="Pfam" id="PF00296"/>
    </source>
</evidence>
<dbReference type="SUPFAM" id="SSF51679">
    <property type="entry name" value="Bacterial luciferase-like"/>
    <property type="match status" value="1"/>
</dbReference>
<dbReference type="Pfam" id="PF00296">
    <property type="entry name" value="Bac_luciferase"/>
    <property type="match status" value="1"/>
</dbReference>
<proteinExistence type="predicted"/>
<reference evidence="3 4" key="1">
    <citation type="submission" date="2024-07" db="EMBL/GenBank/DDBJ databases">
        <authorList>
            <person name="Thanompreechachai J."/>
            <person name="Duangmal K."/>
        </authorList>
    </citation>
    <scope>NUCLEOTIDE SEQUENCE [LARGE SCALE GENOMIC DNA]</scope>
    <source>
        <strain evidence="3 4">KCTC 19886</strain>
    </source>
</reference>
<keyword evidence="4" id="KW-1185">Reference proteome</keyword>
<dbReference type="Proteomes" id="UP001555826">
    <property type="component" value="Unassembled WGS sequence"/>
</dbReference>
<comment type="similarity">
    <text evidence="1">To bacterial alkanal monooxygenase alpha and beta chains.</text>
</comment>
<evidence type="ECO:0000256" key="1">
    <source>
        <dbReference type="ARBA" id="ARBA00007789"/>
    </source>
</evidence>
<sequence>MPTAPALSILDRSRVRSGQDDAEALRATVRRARRVEALGADGFWVAEHHAVPGVVGPAPTVLLAAVAAATSRVRVGTAGVMLPNHRPFVVAEQVAVLAALHPGRVEVGVGRSLGFTAPVRRALGAHASADADERLAELLDWLHGRGPLTLRPRVPAPPVWLLATGEGLRTAARLGLPVVVGGRLLREADPVRRYRREHPAGRVSLLLDVVVARDEASARRELLPQAVALARARSRGEFGPLPTPDEAAAASLTDRERADVERHLADAVAGTAQEVRTKVQELLDRTGADELLLAATPYDEEVEARNDARLVEVVRDLRTAG</sequence>
<dbReference type="EMBL" id="JBFNQN010000014">
    <property type="protein sequence ID" value="MEW9266946.1"/>
    <property type="molecule type" value="Genomic_DNA"/>
</dbReference>
<dbReference type="InterPro" id="IPR036661">
    <property type="entry name" value="Luciferase-like_sf"/>
</dbReference>
<gene>
    <name evidence="3" type="ORF">AB1207_19525</name>
</gene>
<dbReference type="InterPro" id="IPR019949">
    <property type="entry name" value="CmoO-like"/>
</dbReference>
<evidence type="ECO:0000313" key="3">
    <source>
        <dbReference type="EMBL" id="MEW9266946.1"/>
    </source>
</evidence>
<evidence type="ECO:0000313" key="4">
    <source>
        <dbReference type="Proteomes" id="UP001555826"/>
    </source>
</evidence>
<comment type="caution">
    <text evidence="3">The sequence shown here is derived from an EMBL/GenBank/DDBJ whole genome shotgun (WGS) entry which is preliminary data.</text>
</comment>
<organism evidence="3 4">
    <name type="scientific">Kineococcus endophyticus</name>
    <dbReference type="NCBI Taxonomy" id="1181883"/>
    <lineage>
        <taxon>Bacteria</taxon>
        <taxon>Bacillati</taxon>
        <taxon>Actinomycetota</taxon>
        <taxon>Actinomycetes</taxon>
        <taxon>Kineosporiales</taxon>
        <taxon>Kineosporiaceae</taxon>
        <taxon>Kineococcus</taxon>
    </lineage>
</organism>
<protein>
    <submittedName>
        <fullName evidence="3">MsnO8 family LLM class oxidoreductase</fullName>
        <ecNumber evidence="3">1.-.-.-</ecNumber>
    </submittedName>
</protein>
<dbReference type="Gene3D" id="3.20.20.30">
    <property type="entry name" value="Luciferase-like domain"/>
    <property type="match status" value="1"/>
</dbReference>
<keyword evidence="3" id="KW-0560">Oxidoreductase</keyword>
<dbReference type="NCBIfam" id="TIGR03558">
    <property type="entry name" value="oxido_grp_1"/>
    <property type="match status" value="1"/>
</dbReference>
<dbReference type="PANTHER" id="PTHR30137">
    <property type="entry name" value="LUCIFERASE-LIKE MONOOXYGENASE"/>
    <property type="match status" value="1"/>
</dbReference>
<dbReference type="GO" id="GO:0016491">
    <property type="term" value="F:oxidoreductase activity"/>
    <property type="evidence" value="ECO:0007669"/>
    <property type="project" value="UniProtKB-KW"/>
</dbReference>
<feature type="domain" description="Luciferase-like" evidence="2">
    <location>
        <begin position="9"/>
        <end position="289"/>
    </location>
</feature>
<accession>A0ABV3PBC6</accession>